<evidence type="ECO:0008006" key="8">
    <source>
        <dbReference type="Google" id="ProtNLM"/>
    </source>
</evidence>
<dbReference type="PANTHER" id="PTHR43649">
    <property type="entry name" value="ARABINOSE-BINDING PROTEIN-RELATED"/>
    <property type="match status" value="1"/>
</dbReference>
<dbReference type="Proteomes" id="UP000178666">
    <property type="component" value="Chromosome"/>
</dbReference>
<protein>
    <recommendedName>
        <fullName evidence="8">Extracellular solute-binding protein</fullName>
    </recommendedName>
</protein>
<keyword evidence="5" id="KW-0449">Lipoprotein</keyword>
<dbReference type="InterPro" id="IPR006059">
    <property type="entry name" value="SBP"/>
</dbReference>
<evidence type="ECO:0000313" key="7">
    <source>
        <dbReference type="Proteomes" id="UP000178666"/>
    </source>
</evidence>
<sequence length="182" mass="19209">MGAGLAAVLAGCGGKKTATSSGSGGVTTLTYWSSLRGSDGVVAKFNESHPNIHVRLTDTPAGASGTNAKIYNAFKAGNAPDLITLEQADVTQFALDGVLADITNRVSEDTLSKLSPQAVGWATFAGRTYALPTDVEPFVMFYNKTLLEKYGLDVPTTWDEYRSMGQTLQKKTGGKVKPALQD</sequence>
<gene>
    <name evidence="6" type="ORF">A8L58_09475</name>
</gene>
<evidence type="ECO:0000313" key="6">
    <source>
        <dbReference type="EMBL" id="AOZ46887.1"/>
    </source>
</evidence>
<proteinExistence type="predicted"/>
<evidence type="ECO:0000256" key="5">
    <source>
        <dbReference type="ARBA" id="ARBA00023288"/>
    </source>
</evidence>
<keyword evidence="7" id="KW-1185">Reference proteome</keyword>
<keyword evidence="2" id="KW-0732">Signal</keyword>
<evidence type="ECO:0000256" key="2">
    <source>
        <dbReference type="ARBA" id="ARBA00022729"/>
    </source>
</evidence>
<organism evidence="6 7">
    <name type="scientific">Acidipropionibacterium acidipropionici</name>
    <dbReference type="NCBI Taxonomy" id="1748"/>
    <lineage>
        <taxon>Bacteria</taxon>
        <taxon>Bacillati</taxon>
        <taxon>Actinomycetota</taxon>
        <taxon>Actinomycetes</taxon>
        <taxon>Propionibacteriales</taxon>
        <taxon>Propionibacteriaceae</taxon>
        <taxon>Acidipropionibacterium</taxon>
    </lineage>
</organism>
<evidence type="ECO:0000256" key="4">
    <source>
        <dbReference type="ARBA" id="ARBA00023139"/>
    </source>
</evidence>
<reference evidence="6 7" key="1">
    <citation type="journal article" date="2016" name="Plant Dis.">
        <title>Improved production of propionic acid using genome shuffling.</title>
        <authorList>
            <person name="Luna-Flores C.H."/>
            <person name="Palfreyman R.W."/>
            <person name="Kromer J.O."/>
            <person name="Nielsen L.K."/>
            <person name="Marcellin E."/>
        </authorList>
    </citation>
    <scope>NUCLEOTIDE SEQUENCE [LARGE SCALE GENOMIC DNA]</scope>
    <source>
        <strain evidence="6 7">F3E8</strain>
    </source>
</reference>
<dbReference type="InterPro" id="IPR050490">
    <property type="entry name" value="Bact_solute-bd_prot1"/>
</dbReference>
<accession>A0ABM6FL37</accession>
<dbReference type="Gene3D" id="3.40.190.10">
    <property type="entry name" value="Periplasmic binding protein-like II"/>
    <property type="match status" value="1"/>
</dbReference>
<evidence type="ECO:0000256" key="3">
    <source>
        <dbReference type="ARBA" id="ARBA00023136"/>
    </source>
</evidence>
<name>A0ABM6FL37_9ACTN</name>
<evidence type="ECO:0000256" key="1">
    <source>
        <dbReference type="ARBA" id="ARBA00022475"/>
    </source>
</evidence>
<dbReference type="Pfam" id="PF01547">
    <property type="entry name" value="SBP_bac_1"/>
    <property type="match status" value="1"/>
</dbReference>
<keyword evidence="1" id="KW-1003">Cell membrane</keyword>
<dbReference type="SUPFAM" id="SSF53850">
    <property type="entry name" value="Periplasmic binding protein-like II"/>
    <property type="match status" value="1"/>
</dbReference>
<keyword evidence="3" id="KW-0472">Membrane</keyword>
<dbReference type="EMBL" id="CP015970">
    <property type="protein sequence ID" value="AOZ46887.1"/>
    <property type="molecule type" value="Genomic_DNA"/>
</dbReference>
<keyword evidence="4" id="KW-0564">Palmitate</keyword>
<dbReference type="PANTHER" id="PTHR43649:SF33">
    <property type="entry name" value="POLYGALACTURONAN_RHAMNOGALACTURONAN-BINDING PROTEIN YTCQ"/>
    <property type="match status" value="1"/>
</dbReference>